<evidence type="ECO:0000313" key="1">
    <source>
        <dbReference type="EMBL" id="RJE19554.1"/>
    </source>
</evidence>
<evidence type="ECO:0000313" key="2">
    <source>
        <dbReference type="Proteomes" id="UP000266188"/>
    </source>
</evidence>
<comment type="caution">
    <text evidence="1">The sequence shown here is derived from an EMBL/GenBank/DDBJ whole genome shotgun (WGS) entry which is preliminary data.</text>
</comment>
<protein>
    <submittedName>
        <fullName evidence="1">Uncharacterized protein</fullName>
    </submittedName>
</protein>
<keyword evidence="2" id="KW-1185">Reference proteome</keyword>
<sequence>MEHRSPCPILAITLTKAQLFGHALSPGQDCALLDDLHAVAIAALLMEDTPRLESVRGSFQA</sequence>
<dbReference type="EMBL" id="MVGC01000393">
    <property type="protein sequence ID" value="RJE19554.1"/>
    <property type="molecule type" value="Genomic_DNA"/>
</dbReference>
<dbReference type="Proteomes" id="UP000266188">
    <property type="component" value="Unassembled WGS sequence"/>
</dbReference>
<accession>A0A3A2ZJL5</accession>
<dbReference type="AlphaFoldDB" id="A0A3A2ZJL5"/>
<name>A0A3A2ZJL5_9EURO</name>
<organism evidence="1 2">
    <name type="scientific">Aspergillus sclerotialis</name>
    <dbReference type="NCBI Taxonomy" id="2070753"/>
    <lineage>
        <taxon>Eukaryota</taxon>
        <taxon>Fungi</taxon>
        <taxon>Dikarya</taxon>
        <taxon>Ascomycota</taxon>
        <taxon>Pezizomycotina</taxon>
        <taxon>Eurotiomycetes</taxon>
        <taxon>Eurotiomycetidae</taxon>
        <taxon>Eurotiales</taxon>
        <taxon>Aspergillaceae</taxon>
        <taxon>Aspergillus</taxon>
        <taxon>Aspergillus subgen. Polypaecilum</taxon>
    </lineage>
</organism>
<gene>
    <name evidence="1" type="ORF">PHISCL_08109</name>
</gene>
<proteinExistence type="predicted"/>
<reference evidence="2" key="1">
    <citation type="submission" date="2017-02" db="EMBL/GenBank/DDBJ databases">
        <authorList>
            <person name="Tafer H."/>
            <person name="Lopandic K."/>
        </authorList>
    </citation>
    <scope>NUCLEOTIDE SEQUENCE [LARGE SCALE GENOMIC DNA]</scope>
    <source>
        <strain evidence="2">CBS 366.77</strain>
    </source>
</reference>